<keyword evidence="4" id="KW-1185">Reference proteome</keyword>
<evidence type="ECO:0000256" key="1">
    <source>
        <dbReference type="SAM" id="Coils"/>
    </source>
</evidence>
<dbReference type="OrthoDB" id="9802133at2"/>
<dbReference type="Gene3D" id="3.30.70.60">
    <property type="match status" value="1"/>
</dbReference>
<feature type="transmembrane region" description="Helical" evidence="2">
    <location>
        <begin position="47"/>
        <end position="65"/>
    </location>
</feature>
<dbReference type="AlphaFoldDB" id="A0A1G6KEU5"/>
<dbReference type="GO" id="GO:0043107">
    <property type="term" value="P:type IV pilus-dependent motility"/>
    <property type="evidence" value="ECO:0007669"/>
    <property type="project" value="InterPro"/>
</dbReference>
<evidence type="ECO:0000313" key="3">
    <source>
        <dbReference type="EMBL" id="SDC29474.1"/>
    </source>
</evidence>
<keyword evidence="1" id="KW-0175">Coiled coil</keyword>
<dbReference type="InterPro" id="IPR014717">
    <property type="entry name" value="Transl_elong_EF1B/ribsomal_bS6"/>
</dbReference>
<dbReference type="InterPro" id="IPR007445">
    <property type="entry name" value="PilO"/>
</dbReference>
<keyword evidence="2" id="KW-0812">Transmembrane</keyword>
<reference evidence="4" key="1">
    <citation type="submission" date="2016-09" db="EMBL/GenBank/DDBJ databases">
        <authorList>
            <person name="Varghese N."/>
            <person name="Submissions S."/>
        </authorList>
    </citation>
    <scope>NUCLEOTIDE SEQUENCE [LARGE SCALE GENOMIC DNA]</scope>
    <source>
        <strain evidence="4">ANC 3699</strain>
    </source>
</reference>
<dbReference type="RefSeq" id="WP_092618859.1">
    <property type="nucleotide sequence ID" value="NZ_FMYK01000004.1"/>
</dbReference>
<protein>
    <submittedName>
        <fullName evidence="3">Type IV pilus assembly protein PilO</fullName>
    </submittedName>
</protein>
<sequence length="237" mass="27126">MSLDNNVDQIDEFEPAKKKGFSFERYVQQLQQMDMDNIGAWPTSVKVTMYVFILLIILAAAYFLMIKGVREDIANAEAQEANLLNDFRKKDSELRNLQMYQQQVQLMEVQFNQQLEQLPKETEIPGLVEDINMAGVSSGLEFKNIKLQPEVKQEVFIEQPIDMSVKGNYHSMGAFVSAVAALPRIVTLHDFKLETEKGEGSEVPHLKMDVKAKTYRYMSELEIADEKNAALKEEPKK</sequence>
<proteinExistence type="predicted"/>
<organism evidence="3 4">
    <name type="scientific">Acinetobacter marinus</name>
    <dbReference type="NCBI Taxonomy" id="281375"/>
    <lineage>
        <taxon>Bacteria</taxon>
        <taxon>Pseudomonadati</taxon>
        <taxon>Pseudomonadota</taxon>
        <taxon>Gammaproteobacteria</taxon>
        <taxon>Moraxellales</taxon>
        <taxon>Moraxellaceae</taxon>
        <taxon>Acinetobacter</taxon>
    </lineage>
</organism>
<evidence type="ECO:0000313" key="4">
    <source>
        <dbReference type="Proteomes" id="UP000242317"/>
    </source>
</evidence>
<keyword evidence="2" id="KW-0472">Membrane</keyword>
<dbReference type="Proteomes" id="UP000242317">
    <property type="component" value="Unassembled WGS sequence"/>
</dbReference>
<keyword evidence="2" id="KW-1133">Transmembrane helix</keyword>
<dbReference type="PANTHER" id="PTHR39555:SF1">
    <property type="entry name" value="TYPE IV PILUS INNER MEMBRANE COMPONENT PILO"/>
    <property type="match status" value="1"/>
</dbReference>
<accession>A0A1G6KEU5</accession>
<evidence type="ECO:0000256" key="2">
    <source>
        <dbReference type="SAM" id="Phobius"/>
    </source>
</evidence>
<dbReference type="PANTHER" id="PTHR39555">
    <property type="entry name" value="FIMBRIAL ASSEMBLY PROTEIN PILO-LIKE PROTEIN-RELATED"/>
    <property type="match status" value="1"/>
</dbReference>
<dbReference type="EMBL" id="FMYK01000004">
    <property type="protein sequence ID" value="SDC29474.1"/>
    <property type="molecule type" value="Genomic_DNA"/>
</dbReference>
<gene>
    <name evidence="3" type="ORF">SAMN05421749_10435</name>
</gene>
<dbReference type="GO" id="GO:0043683">
    <property type="term" value="P:type IV pilus assembly"/>
    <property type="evidence" value="ECO:0007669"/>
    <property type="project" value="InterPro"/>
</dbReference>
<dbReference type="Pfam" id="PF04350">
    <property type="entry name" value="PilO"/>
    <property type="match status" value="1"/>
</dbReference>
<name>A0A1G6KEU5_9GAMM</name>
<feature type="coiled-coil region" evidence="1">
    <location>
        <begin position="66"/>
        <end position="117"/>
    </location>
</feature>
<dbReference type="PIRSF" id="PIRSF016482">
    <property type="entry name" value="PilO"/>
    <property type="match status" value="1"/>
</dbReference>